<feature type="transmembrane region" description="Helical" evidence="5">
    <location>
        <begin position="437"/>
        <end position="463"/>
    </location>
</feature>
<dbReference type="InterPro" id="IPR002589">
    <property type="entry name" value="Macro_dom"/>
</dbReference>
<evidence type="ECO:0000313" key="7">
    <source>
        <dbReference type="EMBL" id="KAF4658943.1"/>
    </source>
</evidence>
<accession>A0A7J6LIG1</accession>
<keyword evidence="2 5" id="KW-0812">Transmembrane</keyword>
<dbReference type="Proteomes" id="UP000591131">
    <property type="component" value="Unassembled WGS sequence"/>
</dbReference>
<keyword evidence="4 5" id="KW-0472">Membrane</keyword>
<feature type="domain" description="Macro" evidence="6">
    <location>
        <begin position="1"/>
        <end position="180"/>
    </location>
</feature>
<dbReference type="InterPro" id="IPR043472">
    <property type="entry name" value="Macro_dom-like"/>
</dbReference>
<feature type="transmembrane region" description="Helical" evidence="5">
    <location>
        <begin position="588"/>
        <end position="611"/>
    </location>
</feature>
<reference evidence="7 8" key="1">
    <citation type="submission" date="2020-04" db="EMBL/GenBank/DDBJ databases">
        <title>Perkinsus chesapeaki whole genome sequence.</title>
        <authorList>
            <person name="Bogema D.R."/>
        </authorList>
    </citation>
    <scope>NUCLEOTIDE SEQUENCE [LARGE SCALE GENOMIC DNA]</scope>
    <source>
        <strain evidence="7">ATCC PRA-425</strain>
    </source>
</reference>
<keyword evidence="3 5" id="KW-1133">Transmembrane helix</keyword>
<dbReference type="EMBL" id="JAAPAO010000473">
    <property type="protein sequence ID" value="KAF4658943.1"/>
    <property type="molecule type" value="Genomic_DNA"/>
</dbReference>
<evidence type="ECO:0000256" key="3">
    <source>
        <dbReference type="ARBA" id="ARBA00022989"/>
    </source>
</evidence>
<dbReference type="Gene3D" id="3.40.220.10">
    <property type="entry name" value="Leucine Aminopeptidase, subunit E, domain 1"/>
    <property type="match status" value="1"/>
</dbReference>
<dbReference type="PANTHER" id="PTHR11106">
    <property type="entry name" value="GANGLIOSIDE INDUCED DIFFERENTIATION ASSOCIATED PROTEIN 2-RELATED"/>
    <property type="match status" value="1"/>
</dbReference>
<feature type="transmembrane region" description="Helical" evidence="5">
    <location>
        <begin position="405"/>
        <end position="425"/>
    </location>
</feature>
<evidence type="ECO:0000313" key="8">
    <source>
        <dbReference type="Proteomes" id="UP000591131"/>
    </source>
</evidence>
<dbReference type="Pfam" id="PF01661">
    <property type="entry name" value="Macro"/>
    <property type="match status" value="1"/>
</dbReference>
<feature type="transmembrane region" description="Helical" evidence="5">
    <location>
        <begin position="526"/>
        <end position="546"/>
    </location>
</feature>
<dbReference type="Pfam" id="PF01490">
    <property type="entry name" value="Aa_trans"/>
    <property type="match status" value="1"/>
</dbReference>
<dbReference type="Gene3D" id="1.20.1740.10">
    <property type="entry name" value="Amino acid/polyamine transporter I"/>
    <property type="match status" value="1"/>
</dbReference>
<dbReference type="GO" id="GO:0016020">
    <property type="term" value="C:membrane"/>
    <property type="evidence" value="ECO:0007669"/>
    <property type="project" value="UniProtKB-SubCell"/>
</dbReference>
<feature type="transmembrane region" description="Helical" evidence="5">
    <location>
        <begin position="222"/>
        <end position="244"/>
    </location>
</feature>
<feature type="transmembrane region" description="Helical" evidence="5">
    <location>
        <begin position="552"/>
        <end position="576"/>
    </location>
</feature>
<dbReference type="PANTHER" id="PTHR11106:SF27">
    <property type="entry name" value="MACRO DOMAIN-CONTAINING PROTEIN"/>
    <property type="match status" value="1"/>
</dbReference>
<dbReference type="InterPro" id="IPR013057">
    <property type="entry name" value="AA_transpt_TM"/>
</dbReference>
<evidence type="ECO:0000256" key="4">
    <source>
        <dbReference type="ARBA" id="ARBA00023136"/>
    </source>
</evidence>
<sequence length="619" mass="66649">MPSVQSRVSVVVADITKLDGVQAIVNAANSSLLGGGGVDGAIHRAAGPELKRYCEHEFQGPKRCPTGDSRITPAFNLKNCQYIIHTVGPVWHGGSKSEPALLRSCYQTSLELATENNIESLAFPGISTGVYGYPLDLASEQAVDTVLNYLQSHPMPSKVIFCAFAEENAESLRRALDAAWSKLSSTLCPMSTSIPEESSIRSEVSIGKAPVIIERDRRGTILSGWSVMANSMIGTGVLGLASAFASSGWALGFVLMAVAGFLALFSLHLLNVLSMRFPDRDVSYYTVAEAYAPWSKWIVDITIVVKCFGVAVSYLQVAGDVLSSVVIYWSSTTMDPFTVRALFITACGLLMAPMCMAKSVKSTFINNVMAVVTIGFCVILGVVYSDVTAGDDSAGVPSDSSIMSVLAKLPIFIFAFTCHQNLFLTANDLKHRTQKNLDIIIVAAESTAWALYLPAVIFPYLTYGSEAKANFLLNISLSHIPVQIGYVALAVGVLCSYTLQVVPTIRSLMVLVTRDKEVENPTKRRVLFYSIAVLCQLAPIATAIGVRSLGVTFSFVGIIGSNTISYIMPSFLFCTMYRRDTTLRKGPVYVISALLLVVSLALVPLCVGSLIQQIVVGKI</sequence>
<feature type="transmembrane region" description="Helical" evidence="5">
    <location>
        <begin position="250"/>
        <end position="273"/>
    </location>
</feature>
<feature type="transmembrane region" description="Helical" evidence="5">
    <location>
        <begin position="337"/>
        <end position="357"/>
    </location>
</feature>
<gene>
    <name evidence="7" type="ORF">FOL47_007776</name>
</gene>
<proteinExistence type="predicted"/>
<name>A0A7J6LIG1_PERCH</name>
<dbReference type="SMART" id="SM00506">
    <property type="entry name" value="A1pp"/>
    <property type="match status" value="1"/>
</dbReference>
<comment type="subcellular location">
    <subcellularLocation>
        <location evidence="1">Membrane</location>
    </subcellularLocation>
</comment>
<organism evidence="7 8">
    <name type="scientific">Perkinsus chesapeaki</name>
    <name type="common">Clam parasite</name>
    <name type="synonym">Perkinsus andrewsi</name>
    <dbReference type="NCBI Taxonomy" id="330153"/>
    <lineage>
        <taxon>Eukaryota</taxon>
        <taxon>Sar</taxon>
        <taxon>Alveolata</taxon>
        <taxon>Perkinsozoa</taxon>
        <taxon>Perkinsea</taxon>
        <taxon>Perkinsida</taxon>
        <taxon>Perkinsidae</taxon>
        <taxon>Perkinsus</taxon>
    </lineage>
</organism>
<evidence type="ECO:0000256" key="1">
    <source>
        <dbReference type="ARBA" id="ARBA00004370"/>
    </source>
</evidence>
<evidence type="ECO:0000256" key="2">
    <source>
        <dbReference type="ARBA" id="ARBA00022692"/>
    </source>
</evidence>
<evidence type="ECO:0000256" key="5">
    <source>
        <dbReference type="SAM" id="Phobius"/>
    </source>
</evidence>
<dbReference type="CDD" id="cd02908">
    <property type="entry name" value="Macro_OAADPr_deacetylase"/>
    <property type="match status" value="1"/>
</dbReference>
<dbReference type="AlphaFoldDB" id="A0A7J6LIG1"/>
<comment type="caution">
    <text evidence="7">The sequence shown here is derived from an EMBL/GenBank/DDBJ whole genome shotgun (WGS) entry which is preliminary data.</text>
</comment>
<dbReference type="SUPFAM" id="SSF52949">
    <property type="entry name" value="Macro domain-like"/>
    <property type="match status" value="1"/>
</dbReference>
<dbReference type="PROSITE" id="PS51154">
    <property type="entry name" value="MACRO"/>
    <property type="match status" value="1"/>
</dbReference>
<protein>
    <recommendedName>
        <fullName evidence="6">Macro domain-containing protein</fullName>
    </recommendedName>
</protein>
<keyword evidence="8" id="KW-1185">Reference proteome</keyword>
<evidence type="ECO:0000259" key="6">
    <source>
        <dbReference type="PROSITE" id="PS51154"/>
    </source>
</evidence>
<feature type="transmembrane region" description="Helical" evidence="5">
    <location>
        <begin position="364"/>
        <end position="385"/>
    </location>
</feature>
<dbReference type="OrthoDB" id="438545at2759"/>
<feature type="transmembrane region" description="Helical" evidence="5">
    <location>
        <begin position="483"/>
        <end position="505"/>
    </location>
</feature>